<comment type="similarity">
    <text evidence="15">Belongs to the glycosyltransferase group 1 family.</text>
</comment>
<evidence type="ECO:0000313" key="19">
    <source>
        <dbReference type="Proteomes" id="UP000774326"/>
    </source>
</evidence>
<dbReference type="OrthoDB" id="448893at2759"/>
<dbReference type="EC" id="2.4.1.132" evidence="5 15"/>
<evidence type="ECO:0000256" key="15">
    <source>
        <dbReference type="RuleBase" id="RU367136"/>
    </source>
</evidence>
<gene>
    <name evidence="18" type="ORF">WICPIJ_005301</name>
</gene>
<evidence type="ECO:0000256" key="4">
    <source>
        <dbReference type="ARBA" id="ARBA00011969"/>
    </source>
</evidence>
<feature type="transmembrane region" description="Helical" evidence="15">
    <location>
        <begin position="458"/>
        <end position="486"/>
    </location>
</feature>
<dbReference type="GO" id="GO:0004378">
    <property type="term" value="F:GDP-Man:Man(1)GlcNAc(2)-PP-Dol alpha-1,3-mannosyltransferase activity"/>
    <property type="evidence" value="ECO:0007669"/>
    <property type="project" value="UniProtKB-UniRule"/>
</dbReference>
<accession>A0A9P8Q696</accession>
<evidence type="ECO:0000256" key="3">
    <source>
        <dbReference type="ARBA" id="ARBA00004922"/>
    </source>
</evidence>
<keyword evidence="7 15" id="KW-0328">Glycosyltransferase</keyword>
<reference evidence="18" key="1">
    <citation type="journal article" date="2021" name="Open Biol.">
        <title>Shared evolutionary footprints suggest mitochondrial oxidative damage underlies multiple complex I losses in fungi.</title>
        <authorList>
            <person name="Schikora-Tamarit M.A."/>
            <person name="Marcet-Houben M."/>
            <person name="Nosek J."/>
            <person name="Gabaldon T."/>
        </authorList>
    </citation>
    <scope>NUCLEOTIDE SEQUENCE</scope>
    <source>
        <strain evidence="18">CBS2887</strain>
    </source>
</reference>
<evidence type="ECO:0000256" key="7">
    <source>
        <dbReference type="ARBA" id="ARBA00022676"/>
    </source>
</evidence>
<evidence type="ECO:0000256" key="14">
    <source>
        <dbReference type="ARBA" id="ARBA00045104"/>
    </source>
</evidence>
<feature type="domain" description="Glycosyltransferase subfamily 4-like N-terminal" evidence="17">
    <location>
        <begin position="12"/>
        <end position="195"/>
    </location>
</feature>
<keyword evidence="10 15" id="KW-0256">Endoplasmic reticulum</keyword>
<comment type="caution">
    <text evidence="18">The sequence shown here is derived from an EMBL/GenBank/DDBJ whole genome shotgun (WGS) entry which is preliminary data.</text>
</comment>
<dbReference type="PANTHER" id="PTHR45918:SF1">
    <property type="entry name" value="ALPHA-1,3_1,6-MANNOSYLTRANSFERASE ALG2"/>
    <property type="match status" value="1"/>
</dbReference>
<comment type="subcellular location">
    <subcellularLocation>
        <location evidence="2 15">Endoplasmic reticulum membrane</location>
    </subcellularLocation>
</comment>
<dbReference type="Proteomes" id="UP000774326">
    <property type="component" value="Unassembled WGS sequence"/>
</dbReference>
<dbReference type="GO" id="GO:0102704">
    <property type="term" value="F:GDP-Man:Man(2)GlcNAc(2)-PP-Dol alpha-1,6-mannosyltransferase activity"/>
    <property type="evidence" value="ECO:0007669"/>
    <property type="project" value="UniProtKB-UniRule"/>
</dbReference>
<keyword evidence="8 15" id="KW-0808">Transferase</keyword>
<dbReference type="Pfam" id="PF13439">
    <property type="entry name" value="Glyco_transf_4"/>
    <property type="match status" value="1"/>
</dbReference>
<dbReference type="GO" id="GO:0005789">
    <property type="term" value="C:endoplasmic reticulum membrane"/>
    <property type="evidence" value="ECO:0007669"/>
    <property type="project" value="UniProtKB-SubCell"/>
</dbReference>
<evidence type="ECO:0000256" key="13">
    <source>
        <dbReference type="ARBA" id="ARBA00045103"/>
    </source>
</evidence>
<keyword evidence="9 15" id="KW-0812">Transmembrane</keyword>
<organism evidence="18 19">
    <name type="scientific">Wickerhamomyces pijperi</name>
    <name type="common">Yeast</name>
    <name type="synonym">Pichia pijperi</name>
    <dbReference type="NCBI Taxonomy" id="599730"/>
    <lineage>
        <taxon>Eukaryota</taxon>
        <taxon>Fungi</taxon>
        <taxon>Dikarya</taxon>
        <taxon>Ascomycota</taxon>
        <taxon>Saccharomycotina</taxon>
        <taxon>Saccharomycetes</taxon>
        <taxon>Phaffomycetales</taxon>
        <taxon>Wickerhamomycetaceae</taxon>
        <taxon>Wickerhamomyces</taxon>
    </lineage>
</organism>
<dbReference type="InterPro" id="IPR028098">
    <property type="entry name" value="Glyco_trans_4-like_N"/>
</dbReference>
<dbReference type="InterPro" id="IPR001296">
    <property type="entry name" value="Glyco_trans_1"/>
</dbReference>
<reference evidence="18" key="2">
    <citation type="submission" date="2021-01" db="EMBL/GenBank/DDBJ databases">
        <authorList>
            <person name="Schikora-Tamarit M.A."/>
        </authorList>
    </citation>
    <scope>NUCLEOTIDE SEQUENCE</scope>
    <source>
        <strain evidence="18">CBS2887</strain>
    </source>
</reference>
<dbReference type="PANTHER" id="PTHR45918">
    <property type="entry name" value="ALPHA-1,3/1,6-MANNOSYLTRANSFERASE ALG2"/>
    <property type="match status" value="1"/>
</dbReference>
<dbReference type="Pfam" id="PF00534">
    <property type="entry name" value="Glycos_transf_1"/>
    <property type="match status" value="1"/>
</dbReference>
<evidence type="ECO:0000256" key="1">
    <source>
        <dbReference type="ARBA" id="ARBA00003142"/>
    </source>
</evidence>
<feature type="domain" description="Glycosyl transferase family 1" evidence="16">
    <location>
        <begin position="210"/>
        <end position="395"/>
    </location>
</feature>
<protein>
    <recommendedName>
        <fullName evidence="6 15">Alpha-1,3/1,6-mannosyltransferase ALG2</fullName>
        <ecNumber evidence="5 15">2.4.1.132</ecNumber>
        <ecNumber evidence="4 15">2.4.1.257</ecNumber>
    </recommendedName>
    <alternativeName>
        <fullName evidence="15">GDP-Man:Man(1)GlcNAc(2)-PP-Dol alpha-1,3-mannosyltransferase</fullName>
    </alternativeName>
</protein>
<evidence type="ECO:0000256" key="6">
    <source>
        <dbReference type="ARBA" id="ARBA00019218"/>
    </source>
</evidence>
<comment type="function">
    <text evidence="1 15">Mannosylates Man(2)GlcNAc(2)-dolichol diphosphate and Man(1)GlcNAc(2)-dolichol diphosphate to form Man(3)GlcNAc(2)-dolichol diphosphate.</text>
</comment>
<comment type="catalytic activity">
    <reaction evidence="13 15">
        <text>a beta-D-Man-(1-&gt;4)-beta-D-GlcNAc-(1-&gt;4)-alpha-D-GlcNAc-diphospho-di-trans,poly-cis-dolichol + GDP-alpha-D-mannose = an alpha-D-Man-(1-&gt;3)-beta-D-Man-(1-&gt;4)-beta-D-GlcNAc-(1-&gt;4)-alpha-D-GlcNAc-diphospho-di-trans,poly-cis-dolichol + GDP + H(+)</text>
        <dbReference type="Rhea" id="RHEA:29515"/>
        <dbReference type="Rhea" id="RHEA-COMP:19511"/>
        <dbReference type="Rhea" id="RHEA-COMP:19513"/>
        <dbReference type="ChEBI" id="CHEBI:15378"/>
        <dbReference type="ChEBI" id="CHEBI:57527"/>
        <dbReference type="ChEBI" id="CHEBI:58189"/>
        <dbReference type="ChEBI" id="CHEBI:58472"/>
        <dbReference type="ChEBI" id="CHEBI:132510"/>
        <dbReference type="EC" id="2.4.1.132"/>
    </reaction>
    <physiologicalReaction direction="left-to-right" evidence="13 15">
        <dbReference type="Rhea" id="RHEA:29516"/>
    </physiologicalReaction>
</comment>
<dbReference type="Gene3D" id="3.40.50.2000">
    <property type="entry name" value="Glycogen Phosphorylase B"/>
    <property type="match status" value="2"/>
</dbReference>
<evidence type="ECO:0000256" key="8">
    <source>
        <dbReference type="ARBA" id="ARBA00022679"/>
    </source>
</evidence>
<dbReference type="EMBL" id="JAEUBG010002973">
    <property type="protein sequence ID" value="KAH3683740.1"/>
    <property type="molecule type" value="Genomic_DNA"/>
</dbReference>
<comment type="pathway">
    <text evidence="3 15">Protein modification; protein glycosylation.</text>
</comment>
<dbReference type="SUPFAM" id="SSF53756">
    <property type="entry name" value="UDP-Glycosyltransferase/glycogen phosphorylase"/>
    <property type="match status" value="1"/>
</dbReference>
<evidence type="ECO:0000313" key="18">
    <source>
        <dbReference type="EMBL" id="KAH3683740.1"/>
    </source>
</evidence>
<evidence type="ECO:0000256" key="12">
    <source>
        <dbReference type="ARBA" id="ARBA00023136"/>
    </source>
</evidence>
<feature type="transmembrane region" description="Helical" evidence="15">
    <location>
        <begin position="430"/>
        <end position="452"/>
    </location>
</feature>
<dbReference type="EC" id="2.4.1.257" evidence="4 15"/>
<evidence type="ECO:0000256" key="11">
    <source>
        <dbReference type="ARBA" id="ARBA00022989"/>
    </source>
</evidence>
<comment type="catalytic activity">
    <reaction evidence="14 15">
        <text>an alpha-D-Man-(1-&gt;3)-beta-D-Man-(1-&gt;4)-beta-D-GlcNAc-(1-&gt;4)-alpha-D-GlcNAc-diphospho-di-trans,poly-cis-dolichol + GDP-alpha-D-mannose = an alpha-D-Man-(1-&gt;3)-[alpha-D-Man-(1-&gt;6)]-beta-D-Man-(1-&gt;4)-beta-D-GlcNAc-(1-&gt;4)-alpha-D-GlcNAc-diphospho-di-trans,poly-cis-dolichol + GDP + H(+)</text>
        <dbReference type="Rhea" id="RHEA:29519"/>
        <dbReference type="Rhea" id="RHEA-COMP:19513"/>
        <dbReference type="Rhea" id="RHEA-COMP:19515"/>
        <dbReference type="ChEBI" id="CHEBI:15378"/>
        <dbReference type="ChEBI" id="CHEBI:57527"/>
        <dbReference type="ChEBI" id="CHEBI:58189"/>
        <dbReference type="ChEBI" id="CHEBI:132510"/>
        <dbReference type="ChEBI" id="CHEBI:132511"/>
        <dbReference type="EC" id="2.4.1.257"/>
    </reaction>
    <physiologicalReaction direction="left-to-right" evidence="14 15">
        <dbReference type="Rhea" id="RHEA:29520"/>
    </physiologicalReaction>
</comment>
<keyword evidence="12 15" id="KW-0472">Membrane</keyword>
<name>A0A9P8Q696_WICPI</name>
<evidence type="ECO:0000256" key="10">
    <source>
        <dbReference type="ARBA" id="ARBA00022824"/>
    </source>
</evidence>
<evidence type="ECO:0000256" key="9">
    <source>
        <dbReference type="ARBA" id="ARBA00022692"/>
    </source>
</evidence>
<proteinExistence type="inferred from homology"/>
<sequence>MRVAFIHPDLGIGGAERLIVDAAKGLQDEGHNVTIFTSHCDKSHCFEEIKQDALKVEVIGDWLPTHFQGKFKILFAILRQLCLVWHLIWYGKVRQFDFFIVDQLSVCLPLLHLFANHSARILFYCHFPDLKLADHSSFIRSLYRLPFDIIEQFSMSAADGIVVNSNFTKSVYEETFTLLKELIKPDVVYPCVSLEKEVISNSTKTIFDKFISDKPFLLSINRFEPKKNIELAIESYHSFRTTSDHLKSETLKLVLTGGYDPNSQMNKEYLADLTLKCQILGLKLLKVLPDEYESVKCEAYDVLFLPSISSNLKELLLSESEMLLYTPSFEHFGIVPVEAMKFGTPIIAVDNGGPKESIISLGDKKDQGFGLLLAAEPELWDKGIRTVLDSNKRQISSNAQSRLESLFTEKAMIASFEKQMIKLLKSPRRFYIWERITGFWKIPIILILHYVFDLNSKYLTVMLIISAMPIDIFSIILSCIMTYLYFYKYEWFQDIENMKRDVSKAFAGEI</sequence>
<evidence type="ECO:0000256" key="5">
    <source>
        <dbReference type="ARBA" id="ARBA00012649"/>
    </source>
</evidence>
<dbReference type="InterPro" id="IPR027054">
    <property type="entry name" value="ALG2"/>
</dbReference>
<keyword evidence="19" id="KW-1185">Reference proteome</keyword>
<keyword evidence="11 15" id="KW-1133">Transmembrane helix</keyword>
<evidence type="ECO:0000259" key="17">
    <source>
        <dbReference type="Pfam" id="PF13439"/>
    </source>
</evidence>
<dbReference type="AlphaFoldDB" id="A0A9P8Q696"/>
<evidence type="ECO:0000256" key="2">
    <source>
        <dbReference type="ARBA" id="ARBA00004586"/>
    </source>
</evidence>
<evidence type="ECO:0000259" key="16">
    <source>
        <dbReference type="Pfam" id="PF00534"/>
    </source>
</evidence>